<dbReference type="RefSeq" id="WP_015018693.1">
    <property type="nucleotide sequence ID" value="NC_018719.1"/>
</dbReference>
<reference evidence="1 2" key="1">
    <citation type="journal article" date="2012" name="Environ. Microbiol.">
        <title>The genome of the ammonia-oxidizing Candidatus Nitrososphaera gargensis: insights into metabolic versatility and environmental adaptations.</title>
        <authorList>
            <person name="Spang A."/>
            <person name="Poehlein A."/>
            <person name="Offre P."/>
            <person name="Zumbragel S."/>
            <person name="Haider S."/>
            <person name="Rychlik N."/>
            <person name="Nowka B."/>
            <person name="Schmeisser C."/>
            <person name="Lebedeva E.V."/>
            <person name="Rattei T."/>
            <person name="Bohm C."/>
            <person name="Schmid M."/>
            <person name="Galushko A."/>
            <person name="Hatzenpichler R."/>
            <person name="Weinmaier T."/>
            <person name="Daniel R."/>
            <person name="Schleper C."/>
            <person name="Spieck E."/>
            <person name="Streit W."/>
            <person name="Wagner M."/>
        </authorList>
    </citation>
    <scope>NUCLEOTIDE SEQUENCE [LARGE SCALE GENOMIC DNA]</scope>
    <source>
        <strain evidence="2">Ga9.2</strain>
    </source>
</reference>
<dbReference type="HOGENOM" id="CLU_2629848_0_0_2"/>
<dbReference type="GeneID" id="13797475"/>
<keyword evidence="2" id="KW-1185">Reference proteome</keyword>
<protein>
    <recommendedName>
        <fullName evidence="3">PRC-barrel domain-containing protein</fullName>
    </recommendedName>
</protein>
<dbReference type="Proteomes" id="UP000008037">
    <property type="component" value="Chromosome"/>
</dbReference>
<dbReference type="BioCyc" id="CNIT1237085:G1324-1214-MONOMER"/>
<dbReference type="SUPFAM" id="SSF50346">
    <property type="entry name" value="PRC-barrel domain"/>
    <property type="match status" value="1"/>
</dbReference>
<name>K0IA05_NITGG</name>
<dbReference type="InParanoid" id="K0IA05"/>
<dbReference type="InterPro" id="IPR011033">
    <property type="entry name" value="PRC_barrel-like_sf"/>
</dbReference>
<dbReference type="EMBL" id="CP002408">
    <property type="protein sequence ID" value="AFU58156.1"/>
    <property type="molecule type" value="Genomic_DNA"/>
</dbReference>
<gene>
    <name evidence="1" type="ordered locus">Ngar_c12160</name>
</gene>
<evidence type="ECO:0008006" key="3">
    <source>
        <dbReference type="Google" id="ProtNLM"/>
    </source>
</evidence>
<proteinExistence type="predicted"/>
<evidence type="ECO:0000313" key="2">
    <source>
        <dbReference type="Proteomes" id="UP000008037"/>
    </source>
</evidence>
<organism evidence="1 2">
    <name type="scientific">Nitrososphaera gargensis (strain Ga9.2)</name>
    <dbReference type="NCBI Taxonomy" id="1237085"/>
    <lineage>
        <taxon>Archaea</taxon>
        <taxon>Nitrososphaerota</taxon>
        <taxon>Nitrososphaeria</taxon>
        <taxon>Nitrososphaerales</taxon>
        <taxon>Nitrososphaeraceae</taxon>
        <taxon>Nitrososphaera</taxon>
    </lineage>
</organism>
<sequence>MISIDDWQALVNKPVFTSDGKDVGVVTQIQPEKLVVSYGPITPDKYLIPKSSVKGIEKGVVYLSENGSFVERNYKYE</sequence>
<accession>K0IA05</accession>
<evidence type="ECO:0000313" key="1">
    <source>
        <dbReference type="EMBL" id="AFU58156.1"/>
    </source>
</evidence>
<dbReference type="AlphaFoldDB" id="K0IA05"/>
<dbReference type="KEGG" id="nga:Ngar_c12160"/>